<evidence type="ECO:0000256" key="5">
    <source>
        <dbReference type="ARBA" id="ARBA00022723"/>
    </source>
</evidence>
<dbReference type="Gene3D" id="3.40.50.12160">
    <property type="entry name" value="Methylthiotransferase, N-terminal domain"/>
    <property type="match status" value="1"/>
</dbReference>
<evidence type="ECO:0000313" key="13">
    <source>
        <dbReference type="Proteomes" id="UP000516046"/>
    </source>
</evidence>
<comment type="cofactor">
    <cofactor evidence="8">
        <name>[4Fe-4S] cluster</name>
        <dbReference type="ChEBI" id="CHEBI:49883"/>
    </cofactor>
    <text evidence="8">Binds 2 [4Fe-4S] clusters. One cluster is coordinated with 3 cysteines and an exchangeable S-adenosyl-L-methionine.</text>
</comment>
<accession>A0A7G9WGG1</accession>
<dbReference type="AlphaFoldDB" id="A0A7G9WGG1"/>
<dbReference type="EC" id="2.8.4.4" evidence="8"/>
<dbReference type="GO" id="GO:0005840">
    <property type="term" value="C:ribosome"/>
    <property type="evidence" value="ECO:0007669"/>
    <property type="project" value="UniProtKB-KW"/>
</dbReference>
<evidence type="ECO:0000256" key="6">
    <source>
        <dbReference type="ARBA" id="ARBA00023004"/>
    </source>
</evidence>
<dbReference type="CDD" id="cd01335">
    <property type="entry name" value="Radical_SAM"/>
    <property type="match status" value="1"/>
</dbReference>
<dbReference type="PROSITE" id="PS51449">
    <property type="entry name" value="MTTASE_N"/>
    <property type="match status" value="1"/>
</dbReference>
<comment type="similarity">
    <text evidence="8">Belongs to the methylthiotransferase family. RimO subfamily.</text>
</comment>
<keyword evidence="13" id="KW-1185">Reference proteome</keyword>
<dbReference type="InterPro" id="IPR020612">
    <property type="entry name" value="Methylthiotransferase_CS"/>
</dbReference>
<dbReference type="GO" id="GO:0005829">
    <property type="term" value="C:cytosol"/>
    <property type="evidence" value="ECO:0007669"/>
    <property type="project" value="TreeGrafter"/>
</dbReference>
<keyword evidence="5 8" id="KW-0479">Metal-binding</keyword>
<dbReference type="InterPro" id="IPR058240">
    <property type="entry name" value="rSAM_sf"/>
</dbReference>
<dbReference type="Pfam" id="PF00919">
    <property type="entry name" value="UPF0004"/>
    <property type="match status" value="1"/>
</dbReference>
<dbReference type="Gene3D" id="2.40.50.140">
    <property type="entry name" value="Nucleic acid-binding proteins"/>
    <property type="match status" value="1"/>
</dbReference>
<dbReference type="GO" id="GO:0035599">
    <property type="term" value="F:aspartic acid methylthiotransferase activity"/>
    <property type="evidence" value="ECO:0007669"/>
    <property type="project" value="TreeGrafter"/>
</dbReference>
<gene>
    <name evidence="8 12" type="primary">rimO</name>
    <name evidence="12" type="ORF">H6X83_12745</name>
</gene>
<dbReference type="Pfam" id="PF04055">
    <property type="entry name" value="Radical_SAM"/>
    <property type="match status" value="1"/>
</dbReference>
<dbReference type="KEGG" id="caml:H6X83_12745"/>
<dbReference type="FunFam" id="3.80.30.20:FF:000001">
    <property type="entry name" value="tRNA-2-methylthio-N(6)-dimethylallyladenosine synthase 2"/>
    <property type="match status" value="1"/>
</dbReference>
<protein>
    <recommendedName>
        <fullName evidence="8">Ribosomal protein uS12 methylthiotransferase RimO</fullName>
        <shortName evidence="8">uS12 MTTase</shortName>
        <shortName evidence="8">uS12 methylthiotransferase</shortName>
        <ecNumber evidence="8">2.8.4.4</ecNumber>
    </recommendedName>
    <alternativeName>
        <fullName evidence="8">Ribosomal protein uS12 (aspartate-C(3))-methylthiotransferase</fullName>
    </alternativeName>
    <alternativeName>
        <fullName evidence="8">Ribosome maturation factor RimO</fullName>
    </alternativeName>
</protein>
<dbReference type="SFLD" id="SFLDF00274">
    <property type="entry name" value="ribosomal_protein_S12_methylth"/>
    <property type="match status" value="1"/>
</dbReference>
<dbReference type="InterPro" id="IPR023404">
    <property type="entry name" value="rSAM_horseshoe"/>
</dbReference>
<dbReference type="GO" id="GO:0035600">
    <property type="term" value="P:tRNA methylthiolation"/>
    <property type="evidence" value="ECO:0007669"/>
    <property type="project" value="UniProtKB-ARBA"/>
</dbReference>
<evidence type="ECO:0000259" key="10">
    <source>
        <dbReference type="PROSITE" id="PS51449"/>
    </source>
</evidence>
<comment type="catalytic activity">
    <reaction evidence="8">
        <text>L-aspartate(89)-[ribosomal protein uS12]-hydrogen + (sulfur carrier)-SH + AH2 + 2 S-adenosyl-L-methionine = 3-methylsulfanyl-L-aspartate(89)-[ribosomal protein uS12]-hydrogen + (sulfur carrier)-H + 5'-deoxyadenosine + L-methionine + A + S-adenosyl-L-homocysteine + 2 H(+)</text>
        <dbReference type="Rhea" id="RHEA:37087"/>
        <dbReference type="Rhea" id="RHEA-COMP:10460"/>
        <dbReference type="Rhea" id="RHEA-COMP:10461"/>
        <dbReference type="Rhea" id="RHEA-COMP:14737"/>
        <dbReference type="Rhea" id="RHEA-COMP:14739"/>
        <dbReference type="ChEBI" id="CHEBI:13193"/>
        <dbReference type="ChEBI" id="CHEBI:15378"/>
        <dbReference type="ChEBI" id="CHEBI:17319"/>
        <dbReference type="ChEBI" id="CHEBI:17499"/>
        <dbReference type="ChEBI" id="CHEBI:29917"/>
        <dbReference type="ChEBI" id="CHEBI:29961"/>
        <dbReference type="ChEBI" id="CHEBI:57844"/>
        <dbReference type="ChEBI" id="CHEBI:57856"/>
        <dbReference type="ChEBI" id="CHEBI:59789"/>
        <dbReference type="ChEBI" id="CHEBI:64428"/>
        <dbReference type="ChEBI" id="CHEBI:73599"/>
        <dbReference type="EC" id="2.8.4.4"/>
    </reaction>
</comment>
<feature type="domain" description="Radical SAM core" evidence="11">
    <location>
        <begin position="141"/>
        <end position="373"/>
    </location>
</feature>
<dbReference type="InterPro" id="IPR005839">
    <property type="entry name" value="Methylthiotransferase"/>
</dbReference>
<evidence type="ECO:0000256" key="2">
    <source>
        <dbReference type="ARBA" id="ARBA00022490"/>
    </source>
</evidence>
<keyword evidence="7 8" id="KW-0411">Iron-sulfur</keyword>
<dbReference type="InterPro" id="IPR006638">
    <property type="entry name" value="Elp3/MiaA/NifB-like_rSAM"/>
</dbReference>
<feature type="binding site" evidence="8">
    <location>
        <position position="162"/>
    </location>
    <ligand>
        <name>[4Fe-4S] cluster</name>
        <dbReference type="ChEBI" id="CHEBI:49883"/>
        <label>2</label>
        <note>4Fe-4S-S-AdoMet</note>
    </ligand>
</feature>
<evidence type="ECO:0000259" key="9">
    <source>
        <dbReference type="PROSITE" id="PS50926"/>
    </source>
</evidence>
<dbReference type="PANTHER" id="PTHR43837:SF1">
    <property type="entry name" value="RIBOSOMAL PROTEIN US12 METHYLTHIOTRANSFERASE RIMO"/>
    <property type="match status" value="1"/>
</dbReference>
<dbReference type="SFLD" id="SFLDG01061">
    <property type="entry name" value="methylthiotransferase"/>
    <property type="match status" value="1"/>
</dbReference>
<dbReference type="InterPro" id="IPR007197">
    <property type="entry name" value="rSAM"/>
</dbReference>
<dbReference type="InterPro" id="IPR002792">
    <property type="entry name" value="TRAM_dom"/>
</dbReference>
<dbReference type="Pfam" id="PF18693">
    <property type="entry name" value="TRAM_2"/>
    <property type="match status" value="1"/>
</dbReference>
<dbReference type="Proteomes" id="UP000516046">
    <property type="component" value="Chromosome"/>
</dbReference>
<dbReference type="SUPFAM" id="SSF102114">
    <property type="entry name" value="Radical SAM enzymes"/>
    <property type="match status" value="1"/>
</dbReference>
<keyword evidence="12" id="KW-0687">Ribonucleoprotein</keyword>
<dbReference type="InterPro" id="IPR012340">
    <property type="entry name" value="NA-bd_OB-fold"/>
</dbReference>
<dbReference type="SFLD" id="SFLDG01082">
    <property type="entry name" value="B12-binding_domain_containing"/>
    <property type="match status" value="1"/>
</dbReference>
<feature type="domain" description="MTTase N-terminal" evidence="10">
    <location>
        <begin position="3"/>
        <end position="119"/>
    </location>
</feature>
<evidence type="ECO:0000256" key="8">
    <source>
        <dbReference type="HAMAP-Rule" id="MF_01865"/>
    </source>
</evidence>
<dbReference type="EMBL" id="CP060696">
    <property type="protein sequence ID" value="QNO17773.1"/>
    <property type="molecule type" value="Genomic_DNA"/>
</dbReference>
<dbReference type="NCBIfam" id="TIGR00089">
    <property type="entry name" value="MiaB/RimO family radical SAM methylthiotransferase"/>
    <property type="match status" value="1"/>
</dbReference>
<keyword evidence="6 8" id="KW-0408">Iron</keyword>
<feature type="binding site" evidence="8">
    <location>
        <position position="159"/>
    </location>
    <ligand>
        <name>[4Fe-4S] cluster</name>
        <dbReference type="ChEBI" id="CHEBI:49883"/>
        <label>2</label>
        <note>4Fe-4S-S-AdoMet</note>
    </ligand>
</feature>
<dbReference type="HAMAP" id="MF_01865">
    <property type="entry name" value="MTTase_RimO"/>
    <property type="match status" value="1"/>
</dbReference>
<dbReference type="PROSITE" id="PS50926">
    <property type="entry name" value="TRAM"/>
    <property type="match status" value="1"/>
</dbReference>
<evidence type="ECO:0000256" key="3">
    <source>
        <dbReference type="ARBA" id="ARBA00022679"/>
    </source>
</evidence>
<dbReference type="PROSITE" id="PS51918">
    <property type="entry name" value="RADICAL_SAM"/>
    <property type="match status" value="1"/>
</dbReference>
<dbReference type="InterPro" id="IPR038135">
    <property type="entry name" value="Methylthiotransferase_N_sf"/>
</dbReference>
<feature type="domain" description="TRAM" evidence="9">
    <location>
        <begin position="375"/>
        <end position="447"/>
    </location>
</feature>
<feature type="binding site" evidence="8">
    <location>
        <position position="48"/>
    </location>
    <ligand>
        <name>[4Fe-4S] cluster</name>
        <dbReference type="ChEBI" id="CHEBI:49883"/>
        <label>1</label>
    </ligand>
</feature>
<dbReference type="SMART" id="SM00729">
    <property type="entry name" value="Elp3"/>
    <property type="match status" value="1"/>
</dbReference>
<dbReference type="PROSITE" id="PS01278">
    <property type="entry name" value="MTTASE_RADICAL"/>
    <property type="match status" value="1"/>
</dbReference>
<dbReference type="InterPro" id="IPR005840">
    <property type="entry name" value="Ribosomal_uS12_MeSTrfase_RimO"/>
</dbReference>
<comment type="subcellular location">
    <subcellularLocation>
        <location evidence="8">Cytoplasm</location>
    </subcellularLocation>
</comment>
<organism evidence="12 13">
    <name type="scientific">Caproicibacterium amylolyticum</name>
    <dbReference type="NCBI Taxonomy" id="2766537"/>
    <lineage>
        <taxon>Bacteria</taxon>
        <taxon>Bacillati</taxon>
        <taxon>Bacillota</taxon>
        <taxon>Clostridia</taxon>
        <taxon>Eubacteriales</taxon>
        <taxon>Oscillospiraceae</taxon>
        <taxon>Caproicibacterium</taxon>
    </lineage>
</organism>
<dbReference type="GO" id="GO:0051539">
    <property type="term" value="F:4 iron, 4 sulfur cluster binding"/>
    <property type="evidence" value="ECO:0007669"/>
    <property type="project" value="UniProtKB-UniRule"/>
</dbReference>
<keyword evidence="2 8" id="KW-0963">Cytoplasm</keyword>
<keyword evidence="3 8" id="KW-0808">Transferase</keyword>
<dbReference type="NCBIfam" id="TIGR01125">
    <property type="entry name" value="30S ribosomal protein S12 methylthiotransferase RimO"/>
    <property type="match status" value="1"/>
</dbReference>
<dbReference type="InterPro" id="IPR013848">
    <property type="entry name" value="Methylthiotransferase_N"/>
</dbReference>
<feature type="binding site" evidence="8">
    <location>
        <position position="12"/>
    </location>
    <ligand>
        <name>[4Fe-4S] cluster</name>
        <dbReference type="ChEBI" id="CHEBI:49883"/>
        <label>1</label>
    </ligand>
</feature>
<comment type="function">
    <text evidence="8">Catalyzes the methylthiolation of an aspartic acid residue of ribosomal protein uS12.</text>
</comment>
<proteinExistence type="inferred from homology"/>
<keyword evidence="12" id="KW-0689">Ribosomal protein</keyword>
<dbReference type="GO" id="GO:0046872">
    <property type="term" value="F:metal ion binding"/>
    <property type="evidence" value="ECO:0007669"/>
    <property type="project" value="UniProtKB-KW"/>
</dbReference>
<name>A0A7G9WGG1_9FIRM</name>
<dbReference type="SFLD" id="SFLDS00029">
    <property type="entry name" value="Radical_SAM"/>
    <property type="match status" value="1"/>
</dbReference>
<reference evidence="12 13" key="1">
    <citation type="submission" date="2020-08" db="EMBL/GenBank/DDBJ databases">
        <authorList>
            <person name="Ren C."/>
            <person name="Gu Y."/>
            <person name="Xu Y."/>
        </authorList>
    </citation>
    <scope>NUCLEOTIDE SEQUENCE [LARGE SCALE GENOMIC DNA]</scope>
    <source>
        <strain evidence="12 13">LBM18003</strain>
    </source>
</reference>
<dbReference type="GO" id="GO:0103039">
    <property type="term" value="F:protein methylthiotransferase activity"/>
    <property type="evidence" value="ECO:0007669"/>
    <property type="project" value="UniProtKB-EC"/>
</dbReference>
<keyword evidence="1 8" id="KW-0004">4Fe-4S</keyword>
<dbReference type="PANTHER" id="PTHR43837">
    <property type="entry name" value="RIBOSOMAL PROTEIN S12 METHYLTHIOTRANSFERASE RIMO"/>
    <property type="match status" value="1"/>
</dbReference>
<evidence type="ECO:0000256" key="4">
    <source>
        <dbReference type="ARBA" id="ARBA00022691"/>
    </source>
</evidence>
<dbReference type="RefSeq" id="WP_212506836.1">
    <property type="nucleotide sequence ID" value="NZ_CP060696.1"/>
</dbReference>
<feature type="binding site" evidence="8">
    <location>
        <position position="155"/>
    </location>
    <ligand>
        <name>[4Fe-4S] cluster</name>
        <dbReference type="ChEBI" id="CHEBI:49883"/>
        <label>2</label>
        <note>4Fe-4S-S-AdoMet</note>
    </ligand>
</feature>
<dbReference type="GO" id="GO:0140101">
    <property type="term" value="F:catalytic activity, acting on a tRNA"/>
    <property type="evidence" value="ECO:0007669"/>
    <property type="project" value="UniProtKB-ARBA"/>
</dbReference>
<feature type="binding site" evidence="8">
    <location>
        <position position="82"/>
    </location>
    <ligand>
        <name>[4Fe-4S] cluster</name>
        <dbReference type="ChEBI" id="CHEBI:49883"/>
        <label>1</label>
    </ligand>
</feature>
<sequence>MAESVGIVSLGCAKNQVDGEMMLATLEKAGWEVKDDAALADVAIVNTCGFIQSAKQESIDEILELARLKKEGQIKAIVVTGCLAERYRSEIMQQLPECDAVCGIGADADINYICHAALAGAKPEAFPEKEKLPLCGERKLLTPSYFAYLKIAEGCDNRCSYCAIPLIRGGYRSRTMEDIEAEARSLVINGAKELILIAQDTTKYGWDLYDHKLVLPELLRRLSKIDGLVWIRMLYCYPDYITDELLDVMAAEPKVLPYIDLPLQHCSKKILKAMRRWGSREELTQLLSHIREKVPGVTLRTTLITGFPGETEEDFTELCEFVKEMKFDRLGCFAYSQEEGTAAAEMPNQIDEDVKQHRMELIMEGQMDRTQTAGEQMAGQVQTVLCEGWDRYAECWFGRTAAQAPDDIDGKVYFTVPSGVKKPVMGSFVQVEITDCMDGDLVGELRPPKEA</sequence>
<keyword evidence="4 8" id="KW-0949">S-adenosyl-L-methionine</keyword>
<evidence type="ECO:0000256" key="1">
    <source>
        <dbReference type="ARBA" id="ARBA00022485"/>
    </source>
</evidence>
<evidence type="ECO:0000256" key="7">
    <source>
        <dbReference type="ARBA" id="ARBA00023014"/>
    </source>
</evidence>
<evidence type="ECO:0000313" key="12">
    <source>
        <dbReference type="EMBL" id="QNO17773.1"/>
    </source>
</evidence>
<dbReference type="Gene3D" id="3.80.30.20">
    <property type="entry name" value="tm_1862 like domain"/>
    <property type="match status" value="1"/>
</dbReference>
<evidence type="ECO:0000259" key="11">
    <source>
        <dbReference type="PROSITE" id="PS51918"/>
    </source>
</evidence>